<dbReference type="SUPFAM" id="SSF81606">
    <property type="entry name" value="PP2C-like"/>
    <property type="match status" value="1"/>
</dbReference>
<dbReference type="AlphaFoldDB" id="A0A6C0D1R6"/>
<dbReference type="InterPro" id="IPR001932">
    <property type="entry name" value="PPM-type_phosphatase-like_dom"/>
</dbReference>
<name>A0A6C0D1R6_9ZZZZ</name>
<dbReference type="EMBL" id="MN739518">
    <property type="protein sequence ID" value="QHT10180.1"/>
    <property type="molecule type" value="Genomic_DNA"/>
</dbReference>
<proteinExistence type="predicted"/>
<dbReference type="PROSITE" id="PS51746">
    <property type="entry name" value="PPM_2"/>
    <property type="match status" value="1"/>
</dbReference>
<accession>A0A6C0D1R6</accession>
<reference evidence="2" key="1">
    <citation type="journal article" date="2020" name="Nature">
        <title>Giant virus diversity and host interactions through global metagenomics.</title>
        <authorList>
            <person name="Schulz F."/>
            <person name="Roux S."/>
            <person name="Paez-Espino D."/>
            <person name="Jungbluth S."/>
            <person name="Walsh D.A."/>
            <person name="Denef V.J."/>
            <person name="McMahon K.D."/>
            <person name="Konstantinidis K.T."/>
            <person name="Eloe-Fadrosh E.A."/>
            <person name="Kyrpides N.C."/>
            <person name="Woyke T."/>
        </authorList>
    </citation>
    <scope>NUCLEOTIDE SEQUENCE</scope>
    <source>
        <strain evidence="2">GVMAG-M-3300023174-104</strain>
    </source>
</reference>
<dbReference type="SMART" id="SM00332">
    <property type="entry name" value="PP2Cc"/>
    <property type="match status" value="1"/>
</dbReference>
<evidence type="ECO:0000259" key="1">
    <source>
        <dbReference type="PROSITE" id="PS51746"/>
    </source>
</evidence>
<feature type="domain" description="PPM-type phosphatase" evidence="1">
    <location>
        <begin position="92"/>
        <end position="444"/>
    </location>
</feature>
<protein>
    <recommendedName>
        <fullName evidence="1">PPM-type phosphatase domain-containing protein</fullName>
    </recommendedName>
</protein>
<sequence length="448" mass="51280">MNRNMNLNISPNEQSRREMEEIGFLTDRHCLIDGWTLKRTKEKEDDGNIEIFHWKGSTKQGTSNESKRLFHPLPVLQTQKGKVTDNVTDIGVYGHDTVLVNSEKRIMVVADGHGPRGEIASQLAISVLLRYIEEERNDFSETIATIHPLLIKRVGHSGCTLTAVRVLEESNELLLEITKIGDSPVVMVMIDRITKEKRVMIDNFDHSWENKTELEKYKTWCTEKGVLPRRPIFARANCLNSDWTEVENESQCILFPRLSPDKTNQPFYLEDQKDIQEWMEIVHKQFPYYRGGCQSVRRFLDTNNSVLTGYETLNWGSTIYRPPQHTSSLLGIGSTQLTRSLGDGECHTTDYISDKPEKGIYLLPRGCDIVVLVGSDGFTDLWWYHQLGDEIEKWIGSKEMNDVNDIGKQLLQKTLETCATLDEYGIGKHGHPLHDDLSFGISFLQTSF</sequence>
<evidence type="ECO:0000313" key="2">
    <source>
        <dbReference type="EMBL" id="QHT10180.1"/>
    </source>
</evidence>
<organism evidence="2">
    <name type="scientific">viral metagenome</name>
    <dbReference type="NCBI Taxonomy" id="1070528"/>
    <lineage>
        <taxon>unclassified sequences</taxon>
        <taxon>metagenomes</taxon>
        <taxon>organismal metagenomes</taxon>
    </lineage>
</organism>
<dbReference type="Gene3D" id="3.60.40.10">
    <property type="entry name" value="PPM-type phosphatase domain"/>
    <property type="match status" value="1"/>
</dbReference>
<dbReference type="InterPro" id="IPR036457">
    <property type="entry name" value="PPM-type-like_dom_sf"/>
</dbReference>